<dbReference type="EMBL" id="GL376636">
    <property type="status" value="NOT_ANNOTATED_CDS"/>
    <property type="molecule type" value="Genomic_DNA"/>
</dbReference>
<dbReference type="InterPro" id="IPR052727">
    <property type="entry name" value="Rab4/Rab5_effector"/>
</dbReference>
<dbReference type="HOGENOM" id="CLU_015303_0_1_1"/>
<reference evidence="2" key="2">
    <citation type="submission" date="2010-04" db="EMBL/GenBank/DDBJ databases">
        <authorList>
            <person name="Buell R."/>
            <person name="Hamilton J."/>
            <person name="Hostetler J."/>
        </authorList>
    </citation>
    <scope>NUCLEOTIDE SEQUENCE [LARGE SCALE GENOMIC DNA]</scope>
    <source>
        <strain evidence="2">DAOM:BR144</strain>
    </source>
</reference>
<evidence type="ECO:0008006" key="3">
    <source>
        <dbReference type="Google" id="ProtNLM"/>
    </source>
</evidence>
<dbReference type="OMA" id="CRICCER"/>
<evidence type="ECO:0000313" key="2">
    <source>
        <dbReference type="Proteomes" id="UP000019132"/>
    </source>
</evidence>
<name>K3W6C1_GLOUD</name>
<dbReference type="AlphaFoldDB" id="K3W6C1"/>
<protein>
    <recommendedName>
        <fullName evidence="3">FYVE-type domain-containing protein</fullName>
    </recommendedName>
</protein>
<dbReference type="eggNOG" id="ENOG502R31K">
    <property type="taxonomic scope" value="Eukaryota"/>
</dbReference>
<organism evidence="1 2">
    <name type="scientific">Globisporangium ultimum (strain ATCC 200006 / CBS 805.95 / DAOM BR144)</name>
    <name type="common">Pythium ultimum</name>
    <dbReference type="NCBI Taxonomy" id="431595"/>
    <lineage>
        <taxon>Eukaryota</taxon>
        <taxon>Sar</taxon>
        <taxon>Stramenopiles</taxon>
        <taxon>Oomycota</taxon>
        <taxon>Peronosporomycetes</taxon>
        <taxon>Pythiales</taxon>
        <taxon>Pythiaceae</taxon>
        <taxon>Globisporangium</taxon>
    </lineage>
</organism>
<dbReference type="PANTHER" id="PTHR13510:SF44">
    <property type="entry name" value="RABENOSYN-5"/>
    <property type="match status" value="1"/>
</dbReference>
<dbReference type="Proteomes" id="UP000019132">
    <property type="component" value="Unassembled WGS sequence"/>
</dbReference>
<proteinExistence type="predicted"/>
<dbReference type="PANTHER" id="PTHR13510">
    <property type="entry name" value="FYVE-FINGER-CONTAINING RAB5 EFFECTOR PROTEIN RABENOSYN-5-RELATED"/>
    <property type="match status" value="1"/>
</dbReference>
<dbReference type="Gene3D" id="3.30.530.20">
    <property type="match status" value="1"/>
</dbReference>
<dbReference type="EnsemblProtists" id="PYU1_T000512">
    <property type="protein sequence ID" value="PYU1_T000512"/>
    <property type="gene ID" value="PYU1_G000512"/>
</dbReference>
<accession>K3W6C1</accession>
<dbReference type="InParanoid" id="K3W6C1"/>
<evidence type="ECO:0000313" key="1">
    <source>
        <dbReference type="EnsemblProtists" id="PYU1_T000512"/>
    </source>
</evidence>
<reference evidence="2" key="1">
    <citation type="journal article" date="2010" name="Genome Biol.">
        <title>Genome sequence of the necrotrophic plant pathogen Pythium ultimum reveals original pathogenicity mechanisms and effector repertoire.</title>
        <authorList>
            <person name="Levesque C.A."/>
            <person name="Brouwer H."/>
            <person name="Cano L."/>
            <person name="Hamilton J.P."/>
            <person name="Holt C."/>
            <person name="Huitema E."/>
            <person name="Raffaele S."/>
            <person name="Robideau G.P."/>
            <person name="Thines M."/>
            <person name="Win J."/>
            <person name="Zerillo M.M."/>
            <person name="Beakes G.W."/>
            <person name="Boore J.L."/>
            <person name="Busam D."/>
            <person name="Dumas B."/>
            <person name="Ferriera S."/>
            <person name="Fuerstenberg S.I."/>
            <person name="Gachon C.M."/>
            <person name="Gaulin E."/>
            <person name="Govers F."/>
            <person name="Grenville-Briggs L."/>
            <person name="Horner N."/>
            <person name="Hostetler J."/>
            <person name="Jiang R.H."/>
            <person name="Johnson J."/>
            <person name="Krajaejun T."/>
            <person name="Lin H."/>
            <person name="Meijer H.J."/>
            <person name="Moore B."/>
            <person name="Morris P."/>
            <person name="Phuntmart V."/>
            <person name="Puiu D."/>
            <person name="Shetty J."/>
            <person name="Stajich J.E."/>
            <person name="Tripathy S."/>
            <person name="Wawra S."/>
            <person name="van West P."/>
            <person name="Whitty B.R."/>
            <person name="Coutinho P.M."/>
            <person name="Henrissat B."/>
            <person name="Martin F."/>
            <person name="Thomas P.D."/>
            <person name="Tyler B.M."/>
            <person name="De Vries R.P."/>
            <person name="Kamoun S."/>
            <person name="Yandell M."/>
            <person name="Tisserat N."/>
            <person name="Buell C.R."/>
        </authorList>
    </citation>
    <scope>NUCLEOTIDE SEQUENCE</scope>
    <source>
        <strain evidence="2">DAOM:BR144</strain>
    </source>
</reference>
<sequence>MTFPTPAMAFPTLQVCPRDAKTLEVVAETQVQNLIEQHHAFVNEHKECADSKMWRRVRHRHGVRLFRERRRSAVKRERFEKSGSSIKTRKNNNRDVTPLLMLVGRIPGNLDDVMYGVMSPTTEAMKLQSSCVNDGLSDLAVLASIIMPSQSDPFRELSIKWAVKRHALNPLRRTRDLVYMESIGFTTTPSGERIGYQVKHSVDLPGAQPLNDLGIVRAHLSFCYVYRQRSENVVDVFMKGTISSLGDTFTNFACSSTAADIALAVVKTPYCSQMKKLAWVLKTGKQTTPAPSSHVLFPSKSCAVCAQNVPSVRSPREAYRNTCRICCERVCARCLVLKTMRCMTSLDDHRLVSTKMHFCTRCLRHANEENAQNVALHDILADEGCRTQERALDIIRKLRIDSISTCSLDEDFNFNSTSSLYYMQ</sequence>
<reference evidence="1" key="3">
    <citation type="submission" date="2015-02" db="UniProtKB">
        <authorList>
            <consortium name="EnsemblProtists"/>
        </authorList>
    </citation>
    <scope>IDENTIFICATION</scope>
    <source>
        <strain evidence="1">DAOM BR144</strain>
    </source>
</reference>
<dbReference type="InterPro" id="IPR023393">
    <property type="entry name" value="START-like_dom_sf"/>
</dbReference>
<keyword evidence="2" id="KW-1185">Reference proteome</keyword>
<dbReference type="VEuPathDB" id="FungiDB:PYU1_G000512"/>